<protein>
    <submittedName>
        <fullName evidence="1">Uncharacterized protein</fullName>
    </submittedName>
</protein>
<organism evidence="1">
    <name type="scientific">marine metagenome</name>
    <dbReference type="NCBI Taxonomy" id="408172"/>
    <lineage>
        <taxon>unclassified sequences</taxon>
        <taxon>metagenomes</taxon>
        <taxon>ecological metagenomes</taxon>
    </lineage>
</organism>
<dbReference type="EMBL" id="UINC01119382">
    <property type="protein sequence ID" value="SVC93164.1"/>
    <property type="molecule type" value="Genomic_DNA"/>
</dbReference>
<gene>
    <name evidence="1" type="ORF">METZ01_LOCUS346018</name>
</gene>
<reference evidence="1" key="1">
    <citation type="submission" date="2018-05" db="EMBL/GenBank/DDBJ databases">
        <authorList>
            <person name="Lanie J.A."/>
            <person name="Ng W.-L."/>
            <person name="Kazmierczak K.M."/>
            <person name="Andrzejewski T.M."/>
            <person name="Davidsen T.M."/>
            <person name="Wayne K.J."/>
            <person name="Tettelin H."/>
            <person name="Glass J.I."/>
            <person name="Rusch D."/>
            <person name="Podicherti R."/>
            <person name="Tsui H.-C.T."/>
            <person name="Winkler M.E."/>
        </authorList>
    </citation>
    <scope>NUCLEOTIDE SEQUENCE</scope>
</reference>
<proteinExistence type="predicted"/>
<sequence length="91" mass="10626">MSMFYSLDDDGIAKKYQPDFKQKKSLRIYNRKYDAYFYNPYILISAGTQYQKTNFREKLDIGDECKIFVDSGGYQLAMGTVNAEKYTDQVA</sequence>
<name>A0A382R5Z3_9ZZZZ</name>
<accession>A0A382R5Z3</accession>
<evidence type="ECO:0000313" key="1">
    <source>
        <dbReference type="EMBL" id="SVC93164.1"/>
    </source>
</evidence>
<feature type="non-terminal residue" evidence="1">
    <location>
        <position position="91"/>
    </location>
</feature>
<dbReference type="AlphaFoldDB" id="A0A382R5Z3"/>